<keyword evidence="3" id="KW-1185">Reference proteome</keyword>
<dbReference type="PANTHER" id="PTHR24030">
    <property type="entry name" value="PROTEIN CMSS1"/>
    <property type="match status" value="1"/>
</dbReference>
<gene>
    <name evidence="2" type="ORF">LPJ64_001136</name>
</gene>
<feature type="region of interest" description="Disordered" evidence="1">
    <location>
        <begin position="1"/>
        <end position="88"/>
    </location>
</feature>
<dbReference type="SUPFAM" id="SSF52540">
    <property type="entry name" value="P-loop containing nucleoside triphosphate hydrolases"/>
    <property type="match status" value="1"/>
</dbReference>
<dbReference type="PANTHER" id="PTHR24030:SF0">
    <property type="entry name" value="PROTEIN CMSS1"/>
    <property type="match status" value="1"/>
</dbReference>
<dbReference type="EMBL" id="JANBOH010000028">
    <property type="protein sequence ID" value="KAJ1647473.1"/>
    <property type="molecule type" value="Genomic_DNA"/>
</dbReference>
<accession>A0A9W7XQ72</accession>
<dbReference type="GO" id="GO:0005634">
    <property type="term" value="C:nucleus"/>
    <property type="evidence" value="ECO:0007669"/>
    <property type="project" value="TreeGrafter"/>
</dbReference>
<evidence type="ECO:0000256" key="1">
    <source>
        <dbReference type="SAM" id="MobiDB-lite"/>
    </source>
</evidence>
<feature type="compositionally biased region" description="Basic and acidic residues" evidence="1">
    <location>
        <begin position="32"/>
        <end position="42"/>
    </location>
</feature>
<dbReference type="Pfam" id="PF14617">
    <property type="entry name" value="CMS1"/>
    <property type="match status" value="1"/>
</dbReference>
<sequence>MAAGKKAAQQHSADALEDDFAIDADYISDTDNNERGSEDNKALQKQQDQSSKKRAGKLSETEPLSKKSKTQSATASRPAKQGKIQKFTVPRDLDEQADLWNRYMQKAYPGITQLELQDIKMLPKHMYKTDGEPDRDSESYLEDLVKTAVSSGKAKNKVMLGAPQVLVICSSALRVIDLVKRLRPISPKRPVIKLFSRHIKIADHKKLLGKTAVDVVVGTPNRILRLLADKDLKVNRLRLVVIDCWQDNKMRVVVDMDDTREDLYRIWRDELLPASANPDYGFRFRLA</sequence>
<organism evidence="2 3">
    <name type="scientific">Coemansia asiatica</name>
    <dbReference type="NCBI Taxonomy" id="1052880"/>
    <lineage>
        <taxon>Eukaryota</taxon>
        <taxon>Fungi</taxon>
        <taxon>Fungi incertae sedis</taxon>
        <taxon>Zoopagomycota</taxon>
        <taxon>Kickxellomycotina</taxon>
        <taxon>Kickxellomycetes</taxon>
        <taxon>Kickxellales</taxon>
        <taxon>Kickxellaceae</taxon>
        <taxon>Coemansia</taxon>
    </lineage>
</organism>
<proteinExistence type="predicted"/>
<protein>
    <submittedName>
        <fullName evidence="2">Uncharacterized protein</fullName>
    </submittedName>
</protein>
<reference evidence="2" key="1">
    <citation type="submission" date="2022-07" db="EMBL/GenBank/DDBJ databases">
        <title>Phylogenomic reconstructions and comparative analyses of Kickxellomycotina fungi.</title>
        <authorList>
            <person name="Reynolds N.K."/>
            <person name="Stajich J.E."/>
            <person name="Barry K."/>
            <person name="Grigoriev I.V."/>
            <person name="Crous P."/>
            <person name="Smith M.E."/>
        </authorList>
    </citation>
    <scope>NUCLEOTIDE SEQUENCE</scope>
    <source>
        <strain evidence="2">NBRC 105413</strain>
    </source>
</reference>
<dbReference type="InterPro" id="IPR027417">
    <property type="entry name" value="P-loop_NTPase"/>
</dbReference>
<feature type="compositionally biased region" description="Acidic residues" evidence="1">
    <location>
        <begin position="15"/>
        <end position="28"/>
    </location>
</feature>
<dbReference type="Proteomes" id="UP001145021">
    <property type="component" value="Unassembled WGS sequence"/>
</dbReference>
<dbReference type="GO" id="GO:0030686">
    <property type="term" value="C:90S preribosome"/>
    <property type="evidence" value="ECO:0007669"/>
    <property type="project" value="TreeGrafter"/>
</dbReference>
<evidence type="ECO:0000313" key="3">
    <source>
        <dbReference type="Proteomes" id="UP001145021"/>
    </source>
</evidence>
<dbReference type="Gene3D" id="3.40.50.300">
    <property type="entry name" value="P-loop containing nucleotide triphosphate hydrolases"/>
    <property type="match status" value="1"/>
</dbReference>
<comment type="caution">
    <text evidence="2">The sequence shown here is derived from an EMBL/GenBank/DDBJ whole genome shotgun (WGS) entry which is preliminary data.</text>
</comment>
<name>A0A9W7XQ72_9FUNG</name>
<evidence type="ECO:0000313" key="2">
    <source>
        <dbReference type="EMBL" id="KAJ1647473.1"/>
    </source>
</evidence>
<dbReference type="InterPro" id="IPR032704">
    <property type="entry name" value="Cms1"/>
</dbReference>
<dbReference type="AlphaFoldDB" id="A0A9W7XQ72"/>